<comment type="caution">
    <text evidence="3">The sequence shown here is derived from an EMBL/GenBank/DDBJ whole genome shotgun (WGS) entry which is preliminary data.</text>
</comment>
<dbReference type="Proteomes" id="UP000091857">
    <property type="component" value="Chromosome 14"/>
</dbReference>
<dbReference type="InterPro" id="IPR011990">
    <property type="entry name" value="TPR-like_helical_dom_sf"/>
</dbReference>
<keyword evidence="1" id="KW-0175">Coiled coil</keyword>
<gene>
    <name evidence="3" type="ORF">MANES_14G011700v8</name>
</gene>
<dbReference type="PANTHER" id="PTHR47541:SF1">
    <property type="entry name" value="TETRATRICOPEPTIDE REPEAT (TPR)-LIKE SUPERFAMILY PROTEIN"/>
    <property type="match status" value="1"/>
</dbReference>
<feature type="coiled-coil region" evidence="1">
    <location>
        <begin position="130"/>
        <end position="159"/>
    </location>
</feature>
<dbReference type="OMA" id="MICAEST"/>
<dbReference type="PANTHER" id="PTHR47541">
    <property type="entry name" value="TETRATRICOPEPTIDE REPEAT (TPR)-LIKE SUPERFAMILY PROTEIN"/>
    <property type="match status" value="1"/>
</dbReference>
<dbReference type="Gramene" id="Manes.14G011700.1.v8.1">
    <property type="protein sequence ID" value="Manes.14G011700.1.v8.1.CDS"/>
    <property type="gene ID" value="Manes.14G011700.v8.1"/>
</dbReference>
<evidence type="ECO:0000256" key="2">
    <source>
        <dbReference type="SAM" id="MobiDB-lite"/>
    </source>
</evidence>
<feature type="compositionally biased region" description="Acidic residues" evidence="2">
    <location>
        <begin position="267"/>
        <end position="279"/>
    </location>
</feature>
<dbReference type="EMBL" id="CM004400">
    <property type="protein sequence ID" value="OAY30191.1"/>
    <property type="molecule type" value="Genomic_DNA"/>
</dbReference>
<accession>A0A2C9UI04</accession>
<evidence type="ECO:0000313" key="3">
    <source>
        <dbReference type="EMBL" id="OAY30191.1"/>
    </source>
</evidence>
<dbReference type="InterPro" id="IPR019734">
    <property type="entry name" value="TPR_rpt"/>
</dbReference>
<organism evidence="3 4">
    <name type="scientific">Manihot esculenta</name>
    <name type="common">Cassava</name>
    <name type="synonym">Jatropha manihot</name>
    <dbReference type="NCBI Taxonomy" id="3983"/>
    <lineage>
        <taxon>Eukaryota</taxon>
        <taxon>Viridiplantae</taxon>
        <taxon>Streptophyta</taxon>
        <taxon>Embryophyta</taxon>
        <taxon>Tracheophyta</taxon>
        <taxon>Spermatophyta</taxon>
        <taxon>Magnoliopsida</taxon>
        <taxon>eudicotyledons</taxon>
        <taxon>Gunneridae</taxon>
        <taxon>Pentapetalae</taxon>
        <taxon>rosids</taxon>
        <taxon>fabids</taxon>
        <taxon>Malpighiales</taxon>
        <taxon>Euphorbiaceae</taxon>
        <taxon>Crotonoideae</taxon>
        <taxon>Manihoteae</taxon>
        <taxon>Manihot</taxon>
    </lineage>
</organism>
<keyword evidence="4" id="KW-1185">Reference proteome</keyword>
<name>A0A2C9UI04_MANES</name>
<dbReference type="AlphaFoldDB" id="A0A2C9UI04"/>
<dbReference type="Gene3D" id="1.25.40.10">
    <property type="entry name" value="Tetratricopeptide repeat domain"/>
    <property type="match status" value="1"/>
</dbReference>
<evidence type="ECO:0000256" key="1">
    <source>
        <dbReference type="SAM" id="Coils"/>
    </source>
</evidence>
<reference evidence="4" key="1">
    <citation type="journal article" date="2016" name="Nat. Biotechnol.">
        <title>Sequencing wild and cultivated cassava and related species reveals extensive interspecific hybridization and genetic diversity.</title>
        <authorList>
            <person name="Bredeson J.V."/>
            <person name="Lyons J.B."/>
            <person name="Prochnik S.E."/>
            <person name="Wu G.A."/>
            <person name="Ha C.M."/>
            <person name="Edsinger-Gonzales E."/>
            <person name="Grimwood J."/>
            <person name="Schmutz J."/>
            <person name="Rabbi I.Y."/>
            <person name="Egesi C."/>
            <person name="Nauluvula P."/>
            <person name="Lebot V."/>
            <person name="Ndunguru J."/>
            <person name="Mkamilo G."/>
            <person name="Bart R.S."/>
            <person name="Setter T.L."/>
            <person name="Gleadow R.M."/>
            <person name="Kulakow P."/>
            <person name="Ferguson M.E."/>
            <person name="Rounsley S."/>
            <person name="Rokhsar D.S."/>
        </authorList>
    </citation>
    <scope>NUCLEOTIDE SEQUENCE [LARGE SCALE GENOMIC DNA]</scope>
    <source>
        <strain evidence="4">cv. AM560-2</strain>
    </source>
</reference>
<feature type="region of interest" description="Disordered" evidence="2">
    <location>
        <begin position="240"/>
        <end position="296"/>
    </location>
</feature>
<protein>
    <submittedName>
        <fullName evidence="3">Uncharacterized protein</fullName>
    </submittedName>
</protein>
<dbReference type="SMART" id="SM00028">
    <property type="entry name" value="TPR"/>
    <property type="match status" value="2"/>
</dbReference>
<dbReference type="SUPFAM" id="SSF48452">
    <property type="entry name" value="TPR-like"/>
    <property type="match status" value="1"/>
</dbReference>
<dbReference type="OrthoDB" id="2942533at2759"/>
<proteinExistence type="predicted"/>
<evidence type="ECO:0000313" key="4">
    <source>
        <dbReference type="Proteomes" id="UP000091857"/>
    </source>
</evidence>
<sequence>MASAPLNKIDTAHQMYRDGKYEQALGFYADALSMAKTKLQKIALHSNRAACFLKLHDFKNAAEECTSVLELDHDHAGALMLRAQTLVTLNEYHSALFDVNRLLELNPSAEIYRNLEARLRTQLSLAPIPESEAELEEEEEKAEAELYRHEEELQDGEDAAMAIARTNQQKDPFIATVTTDVVVPKIPTINRSSETRKDLIFEPRKTIAAEVIAQAQRKVKPRKTLAAEVIARAQRKKELSDQLSKGWQAIPKPKGHSALNYDRWDKVEDDSSEDEDEESQPQYRFRLRTVGVQSAK</sequence>